<feature type="transmembrane region" description="Helical" evidence="2">
    <location>
        <begin position="123"/>
        <end position="146"/>
    </location>
</feature>
<comment type="caution">
    <text evidence="3">The sequence shown here is derived from an EMBL/GenBank/DDBJ whole genome shotgun (WGS) entry which is preliminary data.</text>
</comment>
<gene>
    <name evidence="3" type="ORF">GCM10023167_19230</name>
</gene>
<evidence type="ECO:0008006" key="5">
    <source>
        <dbReference type="Google" id="ProtNLM"/>
    </source>
</evidence>
<evidence type="ECO:0000313" key="3">
    <source>
        <dbReference type="EMBL" id="GAA4391711.1"/>
    </source>
</evidence>
<evidence type="ECO:0000313" key="4">
    <source>
        <dbReference type="Proteomes" id="UP001500642"/>
    </source>
</evidence>
<feature type="transmembrane region" description="Helical" evidence="2">
    <location>
        <begin position="33"/>
        <end position="51"/>
    </location>
</feature>
<keyword evidence="2" id="KW-0812">Transmembrane</keyword>
<name>A0ABP8JJC4_9MICO</name>
<accession>A0ABP8JJC4</accession>
<protein>
    <recommendedName>
        <fullName evidence="5">Integral membrane protein</fullName>
    </recommendedName>
</protein>
<reference evidence="4" key="1">
    <citation type="journal article" date="2019" name="Int. J. Syst. Evol. Microbiol.">
        <title>The Global Catalogue of Microorganisms (GCM) 10K type strain sequencing project: providing services to taxonomists for standard genome sequencing and annotation.</title>
        <authorList>
            <consortium name="The Broad Institute Genomics Platform"/>
            <consortium name="The Broad Institute Genome Sequencing Center for Infectious Disease"/>
            <person name="Wu L."/>
            <person name="Ma J."/>
        </authorList>
    </citation>
    <scope>NUCLEOTIDE SEQUENCE [LARGE SCALE GENOMIC DNA]</scope>
    <source>
        <strain evidence="4">JCM 17808</strain>
    </source>
</reference>
<feature type="region of interest" description="Disordered" evidence="1">
    <location>
        <begin position="1"/>
        <end position="23"/>
    </location>
</feature>
<sequence length="154" mass="16311">MALRTRRSAPGTTGTATGGRPGWSAMHSGPGRALTAVYGVFALAASARAGYQIIREFDEAPTAYTLSAVAAVVYIIATVCLVIGNRTTHRIAIASCLIELLGVLVVGVLSFTHPEVFRAPSVWSGFGIGYGFIPLVLPVVGLWWLARVDRRVRG</sequence>
<keyword evidence="4" id="KW-1185">Reference proteome</keyword>
<organism evidence="3 4">
    <name type="scientific">Brevibacterium pityocampae</name>
    <dbReference type="NCBI Taxonomy" id="506594"/>
    <lineage>
        <taxon>Bacteria</taxon>
        <taxon>Bacillati</taxon>
        <taxon>Actinomycetota</taxon>
        <taxon>Actinomycetes</taxon>
        <taxon>Micrococcales</taxon>
        <taxon>Brevibacteriaceae</taxon>
        <taxon>Brevibacterium</taxon>
    </lineage>
</organism>
<evidence type="ECO:0000256" key="2">
    <source>
        <dbReference type="SAM" id="Phobius"/>
    </source>
</evidence>
<dbReference type="Proteomes" id="UP001500642">
    <property type="component" value="Unassembled WGS sequence"/>
</dbReference>
<feature type="transmembrane region" description="Helical" evidence="2">
    <location>
        <begin position="91"/>
        <end position="111"/>
    </location>
</feature>
<feature type="transmembrane region" description="Helical" evidence="2">
    <location>
        <begin position="63"/>
        <end position="84"/>
    </location>
</feature>
<keyword evidence="2" id="KW-1133">Transmembrane helix</keyword>
<dbReference type="EMBL" id="BAABGL010000014">
    <property type="protein sequence ID" value="GAA4391711.1"/>
    <property type="molecule type" value="Genomic_DNA"/>
</dbReference>
<keyword evidence="2" id="KW-0472">Membrane</keyword>
<evidence type="ECO:0000256" key="1">
    <source>
        <dbReference type="SAM" id="MobiDB-lite"/>
    </source>
</evidence>
<proteinExistence type="predicted"/>